<dbReference type="GO" id="GO:0016887">
    <property type="term" value="F:ATP hydrolysis activity"/>
    <property type="evidence" value="ECO:0007669"/>
    <property type="project" value="RHEA"/>
</dbReference>
<sequence>MMKDIKLSGITKKEDDSHIDLALRPATWSEYVGQEKVKKNLRVILDAAKKRKESCDHLLFYGQAGLGKTTLAYLVAKEMQAHVKVTSGPTLEKMGDVAAILSNLEKGDVLFIDEAHRLNRQIEEVLYPALESRKLHLVVGKGPGARMLSLDLPPFTLIAATTRANLLSGPLRSRFGASFKLDYYEVSDIEMIVRRSAKLLGVNVDEKAVGLIARAARSTPRSANRLLKRVRDYSEVNNLPVITEVAAQATLDMLEIDHLGLEPTDRQLLRIIIEKFNGGPVGIQTLAAALNDDRGIIEDVYEPYLMTVGLLNRTPAGRLVTPAAYKHLGCQAPTEGELL</sequence>
<feature type="binding site" evidence="9">
    <location>
        <position position="69"/>
    </location>
    <ligand>
        <name>ATP</name>
        <dbReference type="ChEBI" id="CHEBI:30616"/>
    </ligand>
</feature>
<keyword evidence="2 9" id="KW-0547">Nucleotide-binding</keyword>
<comment type="function">
    <text evidence="9">The RuvA-RuvB-RuvC complex processes Holliday junction (HJ) DNA during genetic recombination and DNA repair, while the RuvA-RuvB complex plays an important role in the rescue of blocked DNA replication forks via replication fork reversal (RFR). RuvA specifically binds to HJ cruciform DNA, conferring on it an open structure. The RuvB hexamer acts as an ATP-dependent pump, pulling dsDNA into and through the RuvAB complex. RuvB forms 2 homohexamers on either side of HJ DNA bound by 1 or 2 RuvA tetramers; 4 subunits per hexamer contact DNA at a time. Coordinated motions by a converter formed by DNA-disengaged RuvB subunits stimulates ATP hydrolysis and nucleotide exchange. Immobilization of the converter enables RuvB to convert the ATP-contained energy into a lever motion, pulling 2 nucleotides of DNA out of the RuvA tetramer per ATP hydrolyzed, thus driving DNA branch migration. The RuvB motors rotate together with the DNA substrate, which together with the progressing nucleotide cycle form the mechanistic basis for DNA recombination by continuous HJ branch migration. Branch migration allows RuvC to scan DNA until it finds its consensus sequence, where it cleaves and resolves cruciform DNA.</text>
</comment>
<keyword evidence="11" id="KW-0347">Helicase</keyword>
<feature type="binding site" evidence="9">
    <location>
        <position position="65"/>
    </location>
    <ligand>
        <name>ATP</name>
        <dbReference type="ChEBI" id="CHEBI:30616"/>
    </ligand>
</feature>
<dbReference type="InterPro" id="IPR036388">
    <property type="entry name" value="WH-like_DNA-bd_sf"/>
</dbReference>
<feature type="binding site" evidence="9">
    <location>
        <position position="24"/>
    </location>
    <ligand>
        <name>ATP</name>
        <dbReference type="ChEBI" id="CHEBI:30616"/>
    </ligand>
</feature>
<dbReference type="Pfam" id="PF17864">
    <property type="entry name" value="AAA_lid_4"/>
    <property type="match status" value="1"/>
</dbReference>
<keyword evidence="3 9" id="KW-0227">DNA damage</keyword>
<dbReference type="AlphaFoldDB" id="A0A1G1ZT87"/>
<dbReference type="GO" id="GO:0006310">
    <property type="term" value="P:DNA recombination"/>
    <property type="evidence" value="ECO:0007669"/>
    <property type="project" value="UniProtKB-UniRule"/>
</dbReference>
<evidence type="ECO:0000256" key="9">
    <source>
        <dbReference type="HAMAP-Rule" id="MF_00016"/>
    </source>
</evidence>
<dbReference type="Gene3D" id="1.10.10.10">
    <property type="entry name" value="Winged helix-like DNA-binding domain superfamily/Winged helix DNA-binding domain"/>
    <property type="match status" value="1"/>
</dbReference>
<comment type="subunit">
    <text evidence="9">Homohexamer. Forms an RuvA(8)-RuvB(12)-Holliday junction (HJ) complex. HJ DNA is sandwiched between 2 RuvA tetramers; dsDNA enters through RuvA and exits via RuvB. An RuvB hexamer assembles on each DNA strand where it exits the tetramer. Each RuvB hexamer is contacted by two RuvA subunits (via domain III) on 2 adjacent RuvB subunits; this complex drives branch migration. In the full resolvosome a probable DNA-RuvA(4)-RuvB(12)-RuvC(2) complex forms which resolves the HJ.</text>
</comment>
<keyword evidence="6 9" id="KW-0238">DNA-binding</keyword>
<evidence type="ECO:0000256" key="8">
    <source>
        <dbReference type="ARBA" id="ARBA00023204"/>
    </source>
</evidence>
<comment type="catalytic activity">
    <reaction evidence="9">
        <text>ATP + H2O = ADP + phosphate + H(+)</text>
        <dbReference type="Rhea" id="RHEA:13065"/>
        <dbReference type="ChEBI" id="CHEBI:15377"/>
        <dbReference type="ChEBI" id="CHEBI:15378"/>
        <dbReference type="ChEBI" id="CHEBI:30616"/>
        <dbReference type="ChEBI" id="CHEBI:43474"/>
        <dbReference type="ChEBI" id="CHEBI:456216"/>
    </reaction>
</comment>
<dbReference type="EMBL" id="MHJM01000034">
    <property type="protein sequence ID" value="OGY67027.1"/>
    <property type="molecule type" value="Genomic_DNA"/>
</dbReference>
<dbReference type="SMART" id="SM00382">
    <property type="entry name" value="AAA"/>
    <property type="match status" value="1"/>
</dbReference>
<feature type="binding site" evidence="9">
    <location>
        <position position="68"/>
    </location>
    <ligand>
        <name>ATP</name>
        <dbReference type="ChEBI" id="CHEBI:30616"/>
    </ligand>
</feature>
<keyword evidence="1 9" id="KW-0963">Cytoplasm</keyword>
<evidence type="ECO:0000313" key="11">
    <source>
        <dbReference type="EMBL" id="OGY67027.1"/>
    </source>
</evidence>
<dbReference type="InterPro" id="IPR036390">
    <property type="entry name" value="WH_DNA-bd_sf"/>
</dbReference>
<feature type="binding site" evidence="9">
    <location>
        <position position="221"/>
    </location>
    <ligand>
        <name>ATP</name>
        <dbReference type="ChEBI" id="CHEBI:30616"/>
    </ligand>
</feature>
<organism evidence="11 12">
    <name type="scientific">Candidatus Harrisonbacteria bacterium RIFCSPLOWO2_02_FULL_45_10c</name>
    <dbReference type="NCBI Taxonomy" id="1798410"/>
    <lineage>
        <taxon>Bacteria</taxon>
        <taxon>Candidatus Harrisoniibacteriota</taxon>
    </lineage>
</organism>
<dbReference type="Gene3D" id="1.10.8.60">
    <property type="match status" value="1"/>
</dbReference>
<comment type="domain">
    <text evidence="9">Has 3 domains, the large (RuvB-L) and small ATPase (RuvB-S) domains and the C-terminal head (RuvB-H) domain. The head domain binds DNA, while the ATPase domains jointly bind ATP, ADP or are empty depending on the state of the subunit in the translocation cycle. During a single DNA translocation step the structure of each domain remains the same, but their relative positions change.</text>
</comment>
<dbReference type="Pfam" id="PF05496">
    <property type="entry name" value="RuvB_N"/>
    <property type="match status" value="1"/>
</dbReference>
<dbReference type="InterPro" id="IPR004605">
    <property type="entry name" value="DNA_helicase_Holl-junc_RuvB"/>
</dbReference>
<name>A0A1G1ZT87_9BACT</name>
<feature type="binding site" evidence="9">
    <location>
        <position position="318"/>
    </location>
    <ligand>
        <name>DNA</name>
        <dbReference type="ChEBI" id="CHEBI:16991"/>
    </ligand>
</feature>
<dbReference type="InterPro" id="IPR027417">
    <property type="entry name" value="P-loop_NTPase"/>
</dbReference>
<comment type="caution">
    <text evidence="9">Lacks conserved residue(s) required for the propagation of feature annotation.</text>
</comment>
<evidence type="ECO:0000256" key="4">
    <source>
        <dbReference type="ARBA" id="ARBA00022801"/>
    </source>
</evidence>
<dbReference type="GO" id="GO:0000400">
    <property type="term" value="F:four-way junction DNA binding"/>
    <property type="evidence" value="ECO:0007669"/>
    <property type="project" value="UniProtKB-UniRule"/>
</dbReference>
<dbReference type="GO" id="GO:0005737">
    <property type="term" value="C:cytoplasm"/>
    <property type="evidence" value="ECO:0007669"/>
    <property type="project" value="UniProtKB-SubCell"/>
</dbReference>
<gene>
    <name evidence="9" type="primary">ruvB</name>
    <name evidence="11" type="ORF">A3H63_01210</name>
</gene>
<feature type="binding site" evidence="9">
    <location>
        <position position="70"/>
    </location>
    <ligand>
        <name>ATP</name>
        <dbReference type="ChEBI" id="CHEBI:30616"/>
    </ligand>
</feature>
<evidence type="ECO:0000256" key="3">
    <source>
        <dbReference type="ARBA" id="ARBA00022763"/>
    </source>
</evidence>
<feature type="region of interest" description="Head domain (RuvB-H)" evidence="9">
    <location>
        <begin position="258"/>
        <end position="339"/>
    </location>
</feature>
<dbReference type="CDD" id="cd00009">
    <property type="entry name" value="AAA"/>
    <property type="match status" value="1"/>
</dbReference>
<evidence type="ECO:0000256" key="7">
    <source>
        <dbReference type="ARBA" id="ARBA00023172"/>
    </source>
</evidence>
<keyword evidence="4 9" id="KW-0378">Hydrolase</keyword>
<dbReference type="GO" id="GO:0006281">
    <property type="term" value="P:DNA repair"/>
    <property type="evidence" value="ECO:0007669"/>
    <property type="project" value="UniProtKB-UniRule"/>
</dbReference>
<keyword evidence="8 9" id="KW-0234">DNA repair</keyword>
<keyword evidence="7 9" id="KW-0233">DNA recombination</keyword>
<dbReference type="GO" id="GO:0005524">
    <property type="term" value="F:ATP binding"/>
    <property type="evidence" value="ECO:0007669"/>
    <property type="project" value="UniProtKB-UniRule"/>
</dbReference>
<feature type="binding site" evidence="9">
    <location>
        <position position="294"/>
    </location>
    <ligand>
        <name>DNA</name>
        <dbReference type="ChEBI" id="CHEBI:16991"/>
    </ligand>
</feature>
<dbReference type="Pfam" id="PF05491">
    <property type="entry name" value="WHD_RuvB"/>
    <property type="match status" value="1"/>
</dbReference>
<dbReference type="NCBIfam" id="NF000868">
    <property type="entry name" value="PRK00080.1"/>
    <property type="match status" value="1"/>
</dbReference>
<evidence type="ECO:0000256" key="5">
    <source>
        <dbReference type="ARBA" id="ARBA00022840"/>
    </source>
</evidence>
<keyword evidence="5 9" id="KW-0067">ATP-binding</keyword>
<dbReference type="PANTHER" id="PTHR42848:SF1">
    <property type="entry name" value="HOLLIDAY JUNCTION BRANCH MIGRATION COMPLEX SUBUNIT RUVB"/>
    <property type="match status" value="1"/>
</dbReference>
<dbReference type="NCBIfam" id="TIGR00635">
    <property type="entry name" value="ruvB"/>
    <property type="match status" value="1"/>
</dbReference>
<dbReference type="GO" id="GO:0009378">
    <property type="term" value="F:four-way junction helicase activity"/>
    <property type="evidence" value="ECO:0007669"/>
    <property type="project" value="InterPro"/>
</dbReference>
<accession>A0A1G1ZT87</accession>
<evidence type="ECO:0000313" key="12">
    <source>
        <dbReference type="Proteomes" id="UP000176284"/>
    </source>
</evidence>
<dbReference type="STRING" id="1798410.A3H63_01210"/>
<feature type="binding site" evidence="9">
    <location>
        <position position="184"/>
    </location>
    <ligand>
        <name>ATP</name>
        <dbReference type="ChEBI" id="CHEBI:30616"/>
    </ligand>
</feature>
<dbReference type="SUPFAM" id="SSF46785">
    <property type="entry name" value="Winged helix' DNA-binding domain"/>
    <property type="match status" value="1"/>
</dbReference>
<feature type="binding site" evidence="9">
    <location>
        <position position="69"/>
    </location>
    <ligand>
        <name>Mg(2+)</name>
        <dbReference type="ChEBI" id="CHEBI:18420"/>
    </ligand>
</feature>
<feature type="binding site" evidence="9">
    <location>
        <position position="23"/>
    </location>
    <ligand>
        <name>ATP</name>
        <dbReference type="ChEBI" id="CHEBI:30616"/>
    </ligand>
</feature>
<evidence type="ECO:0000259" key="10">
    <source>
        <dbReference type="SMART" id="SM00382"/>
    </source>
</evidence>
<comment type="subcellular location">
    <subcellularLocation>
        <location evidence="9">Cytoplasm</location>
    </subcellularLocation>
</comment>
<dbReference type="Proteomes" id="UP000176284">
    <property type="component" value="Unassembled WGS sequence"/>
</dbReference>
<dbReference type="PANTHER" id="PTHR42848">
    <property type="match status" value="1"/>
</dbReference>
<dbReference type="Gene3D" id="3.40.50.300">
    <property type="entry name" value="P-loop containing nucleotide triphosphate hydrolases"/>
    <property type="match status" value="1"/>
</dbReference>
<feature type="region of interest" description="Small ATPAse domain (RuvB-S)" evidence="9">
    <location>
        <begin position="185"/>
        <end position="255"/>
    </location>
</feature>
<feature type="binding site" evidence="9">
    <location>
        <position position="174"/>
    </location>
    <ligand>
        <name>ATP</name>
        <dbReference type="ChEBI" id="CHEBI:30616"/>
    </ligand>
</feature>
<feature type="binding site" evidence="9">
    <location>
        <position position="313"/>
    </location>
    <ligand>
        <name>DNA</name>
        <dbReference type="ChEBI" id="CHEBI:16991"/>
    </ligand>
</feature>
<evidence type="ECO:0000256" key="2">
    <source>
        <dbReference type="ARBA" id="ARBA00022741"/>
    </source>
</evidence>
<dbReference type="InterPro" id="IPR008823">
    <property type="entry name" value="RuvB_wg_C"/>
</dbReference>
<comment type="similarity">
    <text evidence="9">Belongs to the RuvB family.</text>
</comment>
<dbReference type="InterPro" id="IPR041445">
    <property type="entry name" value="AAA_lid_4"/>
</dbReference>
<protein>
    <recommendedName>
        <fullName evidence="9">Holliday junction branch migration complex subunit RuvB</fullName>
        <ecNumber evidence="9">3.6.4.-</ecNumber>
    </recommendedName>
</protein>
<dbReference type="GO" id="GO:0048476">
    <property type="term" value="C:Holliday junction resolvase complex"/>
    <property type="evidence" value="ECO:0007669"/>
    <property type="project" value="UniProtKB-UniRule"/>
</dbReference>
<evidence type="ECO:0000256" key="6">
    <source>
        <dbReference type="ARBA" id="ARBA00023125"/>
    </source>
</evidence>
<dbReference type="InterPro" id="IPR003593">
    <property type="entry name" value="AAA+_ATPase"/>
</dbReference>
<proteinExistence type="inferred from homology"/>
<comment type="caution">
    <text evidence="11">The sequence shown here is derived from an EMBL/GenBank/DDBJ whole genome shotgun (WGS) entry which is preliminary data.</text>
</comment>
<dbReference type="EC" id="3.6.4.-" evidence="9"/>
<reference evidence="11 12" key="1">
    <citation type="journal article" date="2016" name="Nat. Commun.">
        <title>Thousands of microbial genomes shed light on interconnected biogeochemical processes in an aquifer system.</title>
        <authorList>
            <person name="Anantharaman K."/>
            <person name="Brown C.T."/>
            <person name="Hug L.A."/>
            <person name="Sharon I."/>
            <person name="Castelle C.J."/>
            <person name="Probst A.J."/>
            <person name="Thomas B.C."/>
            <person name="Singh A."/>
            <person name="Wilkins M.J."/>
            <person name="Karaoz U."/>
            <person name="Brodie E.L."/>
            <person name="Williams K.H."/>
            <person name="Hubbard S.S."/>
            <person name="Banfield J.F."/>
        </authorList>
    </citation>
    <scope>NUCLEOTIDE SEQUENCE [LARGE SCALE GENOMIC DNA]</scope>
</reference>
<dbReference type="HAMAP" id="MF_00016">
    <property type="entry name" value="DNA_HJ_migration_RuvB"/>
    <property type="match status" value="1"/>
</dbReference>
<dbReference type="InterPro" id="IPR008824">
    <property type="entry name" value="RuvB-like_N"/>
</dbReference>
<feature type="domain" description="AAA+ ATPase" evidence="10">
    <location>
        <begin position="54"/>
        <end position="185"/>
    </location>
</feature>
<dbReference type="SUPFAM" id="SSF52540">
    <property type="entry name" value="P-loop containing nucleoside triphosphate hydrolases"/>
    <property type="match status" value="1"/>
</dbReference>
<evidence type="ECO:0000256" key="1">
    <source>
        <dbReference type="ARBA" id="ARBA00022490"/>
    </source>
</evidence>